<name>F4RS91_MELLP</name>
<evidence type="ECO:0000256" key="1">
    <source>
        <dbReference type="SAM" id="MobiDB-lite"/>
    </source>
</evidence>
<gene>
    <name evidence="2" type="ORF">MELLADRAFT_108182</name>
</gene>
<dbReference type="Proteomes" id="UP000001072">
    <property type="component" value="Unassembled WGS sequence"/>
</dbReference>
<feature type="compositionally biased region" description="Basic and acidic residues" evidence="1">
    <location>
        <begin position="62"/>
        <end position="71"/>
    </location>
</feature>
<accession>F4RS91</accession>
<evidence type="ECO:0000313" key="2">
    <source>
        <dbReference type="EMBL" id="EGG04818.1"/>
    </source>
</evidence>
<dbReference type="KEGG" id="mlr:MELLADRAFT_108182"/>
<dbReference type="InParanoid" id="F4RS91"/>
<proteinExistence type="predicted"/>
<organism evidence="3">
    <name type="scientific">Melampsora larici-populina (strain 98AG31 / pathotype 3-4-7)</name>
    <name type="common">Poplar leaf rust fungus</name>
    <dbReference type="NCBI Taxonomy" id="747676"/>
    <lineage>
        <taxon>Eukaryota</taxon>
        <taxon>Fungi</taxon>
        <taxon>Dikarya</taxon>
        <taxon>Basidiomycota</taxon>
        <taxon>Pucciniomycotina</taxon>
        <taxon>Pucciniomycetes</taxon>
        <taxon>Pucciniales</taxon>
        <taxon>Melampsoraceae</taxon>
        <taxon>Melampsora</taxon>
    </lineage>
</organism>
<sequence length="147" mass="16456">MSSQPHTSHANGSDTPPIRNRKQPNCAGMVSPSPDSRWQIRFSVEPTEQTKKKRKAPSATDPAKELEDKSDVSVSISKKKSGSSQATARRKKKKIAKGSEEADSNVEFVSKKPLKRQKKDNPDSDLGRLRAYYNDPIYKRGDVRFIV</sequence>
<feature type="region of interest" description="Disordered" evidence="1">
    <location>
        <begin position="1"/>
        <end position="129"/>
    </location>
</feature>
<dbReference type="HOGENOM" id="CLU_1768512_0_0_1"/>
<feature type="compositionally biased region" description="Basic and acidic residues" evidence="1">
    <location>
        <begin position="119"/>
        <end position="128"/>
    </location>
</feature>
<dbReference type="GeneID" id="18923404"/>
<feature type="compositionally biased region" description="Polar residues" evidence="1">
    <location>
        <begin position="1"/>
        <end position="14"/>
    </location>
</feature>
<evidence type="ECO:0000313" key="3">
    <source>
        <dbReference type="Proteomes" id="UP000001072"/>
    </source>
</evidence>
<dbReference type="RefSeq" id="XP_007411909.1">
    <property type="nucleotide sequence ID" value="XM_007411847.1"/>
</dbReference>
<dbReference type="AlphaFoldDB" id="F4RS91"/>
<protein>
    <submittedName>
        <fullName evidence="2">Uncharacterized protein</fullName>
    </submittedName>
</protein>
<reference evidence="3" key="1">
    <citation type="journal article" date="2011" name="Proc. Natl. Acad. Sci. U.S.A.">
        <title>Obligate biotrophy features unraveled by the genomic analysis of rust fungi.</title>
        <authorList>
            <person name="Duplessis S."/>
            <person name="Cuomo C.A."/>
            <person name="Lin Y.-C."/>
            <person name="Aerts A."/>
            <person name="Tisserant E."/>
            <person name="Veneault-Fourrey C."/>
            <person name="Joly D.L."/>
            <person name="Hacquard S."/>
            <person name="Amselem J."/>
            <person name="Cantarel B.L."/>
            <person name="Chiu R."/>
            <person name="Coutinho P.M."/>
            <person name="Feau N."/>
            <person name="Field M."/>
            <person name="Frey P."/>
            <person name="Gelhaye E."/>
            <person name="Goldberg J."/>
            <person name="Grabherr M.G."/>
            <person name="Kodira C.D."/>
            <person name="Kohler A."/>
            <person name="Kuees U."/>
            <person name="Lindquist E.A."/>
            <person name="Lucas S.M."/>
            <person name="Mago R."/>
            <person name="Mauceli E."/>
            <person name="Morin E."/>
            <person name="Murat C."/>
            <person name="Pangilinan J.L."/>
            <person name="Park R."/>
            <person name="Pearson M."/>
            <person name="Quesneville H."/>
            <person name="Rouhier N."/>
            <person name="Sakthikumar S."/>
            <person name="Salamov A.A."/>
            <person name="Schmutz J."/>
            <person name="Selles B."/>
            <person name="Shapiro H."/>
            <person name="Tanguay P."/>
            <person name="Tuskan G.A."/>
            <person name="Henrissat B."/>
            <person name="Van de Peer Y."/>
            <person name="Rouze P."/>
            <person name="Ellis J.G."/>
            <person name="Dodds P.N."/>
            <person name="Schein J.E."/>
            <person name="Zhong S."/>
            <person name="Hamelin R.C."/>
            <person name="Grigoriev I.V."/>
            <person name="Szabo L.J."/>
            <person name="Martin F."/>
        </authorList>
    </citation>
    <scope>NUCLEOTIDE SEQUENCE [LARGE SCALE GENOMIC DNA]</scope>
    <source>
        <strain evidence="3">98AG31 / pathotype 3-4-7</strain>
    </source>
</reference>
<dbReference type="EMBL" id="GL883116">
    <property type="protein sequence ID" value="EGG04818.1"/>
    <property type="molecule type" value="Genomic_DNA"/>
</dbReference>
<keyword evidence="3" id="KW-1185">Reference proteome</keyword>
<dbReference type="VEuPathDB" id="FungiDB:MELLADRAFT_108182"/>